<evidence type="ECO:0000256" key="2">
    <source>
        <dbReference type="SAM" id="MobiDB-lite"/>
    </source>
</evidence>
<organism evidence="4">
    <name type="scientific">hydrothermal vent metagenome</name>
    <dbReference type="NCBI Taxonomy" id="652676"/>
    <lineage>
        <taxon>unclassified sequences</taxon>
        <taxon>metagenomes</taxon>
        <taxon>ecological metagenomes</taxon>
    </lineage>
</organism>
<gene>
    <name evidence="4" type="ORF">MNBD_ALPHA11-2073</name>
</gene>
<dbReference type="PROSITE" id="PS51831">
    <property type="entry name" value="HD"/>
    <property type="match status" value="1"/>
</dbReference>
<dbReference type="InterPro" id="IPR003607">
    <property type="entry name" value="HD/PDEase_dom"/>
</dbReference>
<feature type="compositionally biased region" description="Polar residues" evidence="2">
    <location>
        <begin position="1"/>
        <end position="11"/>
    </location>
</feature>
<proteinExistence type="inferred from homology"/>
<dbReference type="InterPro" id="IPR006674">
    <property type="entry name" value="HD_domain"/>
</dbReference>
<dbReference type="EMBL" id="UOEQ01000327">
    <property type="protein sequence ID" value="VAW21113.1"/>
    <property type="molecule type" value="Genomic_DNA"/>
</dbReference>
<dbReference type="Pfam" id="PF13286">
    <property type="entry name" value="HD_assoc"/>
    <property type="match status" value="1"/>
</dbReference>
<dbReference type="PANTHER" id="PTHR11373">
    <property type="entry name" value="DEOXYNUCLEOSIDE TRIPHOSPHATE TRIPHOSPHOHYDROLASE"/>
    <property type="match status" value="1"/>
</dbReference>
<dbReference type="SMART" id="SM00471">
    <property type="entry name" value="HDc"/>
    <property type="match status" value="1"/>
</dbReference>
<dbReference type="SUPFAM" id="SSF109604">
    <property type="entry name" value="HD-domain/PDEase-like"/>
    <property type="match status" value="1"/>
</dbReference>
<evidence type="ECO:0000256" key="1">
    <source>
        <dbReference type="ARBA" id="ARBA00022801"/>
    </source>
</evidence>
<dbReference type="Pfam" id="PF01966">
    <property type="entry name" value="HD"/>
    <property type="match status" value="1"/>
</dbReference>
<dbReference type="NCBIfam" id="NF002328">
    <property type="entry name" value="PRK01286.1-3"/>
    <property type="match status" value="1"/>
</dbReference>
<accession>A0A3B0TY44</accession>
<dbReference type="PANTHER" id="PTHR11373:SF43">
    <property type="entry name" value="DEOXYGUANOSINETRIPHOSPHATE TRIPHOSPHOHYDROLASE-LIKE PROTEIN"/>
    <property type="match status" value="1"/>
</dbReference>
<protein>
    <submittedName>
        <fullName evidence="4">DNTP triphosphohydrolase, broad substrate specificity</fullName>
    </submittedName>
</protein>
<dbReference type="InterPro" id="IPR050135">
    <property type="entry name" value="dGTPase-like"/>
</dbReference>
<evidence type="ECO:0000259" key="3">
    <source>
        <dbReference type="PROSITE" id="PS51831"/>
    </source>
</evidence>
<evidence type="ECO:0000313" key="4">
    <source>
        <dbReference type="EMBL" id="VAW21113.1"/>
    </source>
</evidence>
<dbReference type="GO" id="GO:0006203">
    <property type="term" value="P:dGTP catabolic process"/>
    <property type="evidence" value="ECO:0007669"/>
    <property type="project" value="TreeGrafter"/>
</dbReference>
<feature type="domain" description="HD" evidence="3">
    <location>
        <begin position="72"/>
        <end position="206"/>
    </location>
</feature>
<dbReference type="NCBIfam" id="NF002326">
    <property type="entry name" value="PRK01286.1-1"/>
    <property type="match status" value="1"/>
</dbReference>
<dbReference type="InterPro" id="IPR026875">
    <property type="entry name" value="PHydrolase_assoc_dom"/>
</dbReference>
<dbReference type="InterPro" id="IPR023023">
    <property type="entry name" value="dNTPase_2"/>
</dbReference>
<sequence length="382" mass="43260">MKSPKLKQTSHLAPFASDPEQSRGRVFTTRPSLTRTVFQRDRDRIIHSTAFRRLQHKTQVFLHHEGLHYRTRLTHTLEVSQIARSLARALFLNEDLAEAIALAHDLGHTPFGHAGERALNQAMADSGGFDHNLQSLRTICMLENRYGDHDGLNLTWETLEGVLKHNGPVKFKPDLSFLPETLDLEIENFASLEAQVAAIADDIAYDAHDIDDAVRAGLVELSQLNDLPLLDEIIDEVDDRWPELDGVRKTHEVQRRLITKFIEDVIKNSASLLDSSGVKSPHDVARAGRQLIAFSPPMQKEEKLIKQFLFDNVYRAPSVMEPAEAGEHVVKELFEYYSISGDLPPEWQSKLEQKNPQNSRVIADYIAGMTDPFALAEFERVF</sequence>
<dbReference type="Gene3D" id="1.10.3210.10">
    <property type="entry name" value="Hypothetical protein af1432"/>
    <property type="match status" value="1"/>
</dbReference>
<name>A0A3B0TY44_9ZZZZ</name>
<dbReference type="CDD" id="cd00077">
    <property type="entry name" value="HDc"/>
    <property type="match status" value="1"/>
</dbReference>
<reference evidence="4" key="1">
    <citation type="submission" date="2018-06" db="EMBL/GenBank/DDBJ databases">
        <authorList>
            <person name="Zhirakovskaya E."/>
        </authorList>
    </citation>
    <scope>NUCLEOTIDE SEQUENCE</scope>
</reference>
<dbReference type="InterPro" id="IPR006261">
    <property type="entry name" value="dGTPase"/>
</dbReference>
<dbReference type="HAMAP" id="MF_01212">
    <property type="entry name" value="dGTPase_type2"/>
    <property type="match status" value="1"/>
</dbReference>
<feature type="region of interest" description="Disordered" evidence="2">
    <location>
        <begin position="1"/>
        <end position="26"/>
    </location>
</feature>
<keyword evidence="1 4" id="KW-0378">Hydrolase</keyword>
<dbReference type="GO" id="GO:0008832">
    <property type="term" value="F:dGTPase activity"/>
    <property type="evidence" value="ECO:0007669"/>
    <property type="project" value="TreeGrafter"/>
</dbReference>
<dbReference type="NCBIfam" id="TIGR01353">
    <property type="entry name" value="dGTP_triPase"/>
    <property type="match status" value="1"/>
</dbReference>
<dbReference type="AlphaFoldDB" id="A0A3B0TY44"/>